<keyword evidence="4" id="KW-0187">Copper transport</keyword>
<dbReference type="AlphaFoldDB" id="A0A8K0L149"/>
<keyword evidence="4" id="KW-0406">Ion transport</keyword>
<evidence type="ECO:0000313" key="5">
    <source>
        <dbReference type="EMBL" id="KAG8623903.1"/>
    </source>
</evidence>
<dbReference type="Pfam" id="PF04145">
    <property type="entry name" value="Ctr"/>
    <property type="match status" value="1"/>
</dbReference>
<evidence type="ECO:0000256" key="4">
    <source>
        <dbReference type="RuleBase" id="RU367022"/>
    </source>
</evidence>
<reference evidence="5" key="1">
    <citation type="submission" date="2021-07" db="EMBL/GenBank/DDBJ databases">
        <title>Elsinoe batatas strain:CRI-CJ2 Genome sequencing and assembly.</title>
        <authorList>
            <person name="Huang L."/>
        </authorList>
    </citation>
    <scope>NUCLEOTIDE SEQUENCE</scope>
    <source>
        <strain evidence="5">CRI-CJ2</strain>
    </source>
</reference>
<dbReference type="EMBL" id="JAESVG020000010">
    <property type="protein sequence ID" value="KAG8623903.1"/>
    <property type="molecule type" value="Genomic_DNA"/>
</dbReference>
<dbReference type="InterPro" id="IPR007274">
    <property type="entry name" value="Cop_transporter"/>
</dbReference>
<dbReference type="GO" id="GO:0005886">
    <property type="term" value="C:plasma membrane"/>
    <property type="evidence" value="ECO:0007669"/>
    <property type="project" value="TreeGrafter"/>
</dbReference>
<dbReference type="PANTHER" id="PTHR12483">
    <property type="entry name" value="SOLUTE CARRIER FAMILY 31 COPPER TRANSPORTERS"/>
    <property type="match status" value="1"/>
</dbReference>
<dbReference type="OrthoDB" id="73901at2759"/>
<keyword evidence="6" id="KW-1185">Reference proteome</keyword>
<evidence type="ECO:0000313" key="6">
    <source>
        <dbReference type="Proteomes" id="UP000809789"/>
    </source>
</evidence>
<organism evidence="5 6">
    <name type="scientific">Elsinoe batatas</name>
    <dbReference type="NCBI Taxonomy" id="2601811"/>
    <lineage>
        <taxon>Eukaryota</taxon>
        <taxon>Fungi</taxon>
        <taxon>Dikarya</taxon>
        <taxon>Ascomycota</taxon>
        <taxon>Pezizomycotina</taxon>
        <taxon>Dothideomycetes</taxon>
        <taxon>Dothideomycetidae</taxon>
        <taxon>Myriangiales</taxon>
        <taxon>Elsinoaceae</taxon>
        <taxon>Elsinoe</taxon>
    </lineage>
</organism>
<dbReference type="PANTHER" id="PTHR12483:SF120">
    <property type="entry name" value="HIGH-AFFINITY COPPER TRANSPORTER CTRA2"/>
    <property type="match status" value="1"/>
</dbReference>
<feature type="transmembrane region" description="Helical" evidence="4">
    <location>
        <begin position="121"/>
        <end position="140"/>
    </location>
</feature>
<comment type="caution">
    <text evidence="5">The sequence shown here is derived from an EMBL/GenBank/DDBJ whole genome shotgun (WGS) entry which is preliminary data.</text>
</comment>
<protein>
    <recommendedName>
        <fullName evidence="4">Copper transport protein</fullName>
    </recommendedName>
</protein>
<keyword evidence="4" id="KW-0186">Copper</keyword>
<name>A0A8K0L149_9PEZI</name>
<keyword evidence="3 4" id="KW-0472">Membrane</keyword>
<gene>
    <name evidence="5" type="ORF">KVT40_008879</name>
</gene>
<proteinExistence type="inferred from homology"/>
<dbReference type="Proteomes" id="UP000809789">
    <property type="component" value="Unassembled WGS sequence"/>
</dbReference>
<accession>A0A8K0L149</accession>
<keyword evidence="4" id="KW-0813">Transport</keyword>
<comment type="similarity">
    <text evidence="4">Belongs to the copper transporter (Ctr) (TC 1.A.56) family. SLC31A subfamily.</text>
</comment>
<feature type="transmembrane region" description="Helical" evidence="4">
    <location>
        <begin position="25"/>
        <end position="46"/>
    </location>
</feature>
<evidence type="ECO:0000256" key="2">
    <source>
        <dbReference type="ARBA" id="ARBA00022989"/>
    </source>
</evidence>
<dbReference type="GO" id="GO:0005375">
    <property type="term" value="F:copper ion transmembrane transporter activity"/>
    <property type="evidence" value="ECO:0007669"/>
    <property type="project" value="UniProtKB-UniRule"/>
</dbReference>
<keyword evidence="1 4" id="KW-0812">Transmembrane</keyword>
<sequence>MMMTFFTSSSTPLFAENWTPSSTGQYAGACIFLIVLAVIFRGLVAVRCSFNELYYRYAHRQEPSWRTARIGQDEKDRTVQAGMFRGGWTVEEAVPRAVLDTILAGVSYLLMLAVMTMNVGYFLSILGGVFLGSLCFSHFANHSAVH</sequence>
<evidence type="ECO:0000256" key="1">
    <source>
        <dbReference type="ARBA" id="ARBA00022692"/>
    </source>
</evidence>
<evidence type="ECO:0000256" key="3">
    <source>
        <dbReference type="ARBA" id="ARBA00023136"/>
    </source>
</evidence>
<keyword evidence="2 4" id="KW-1133">Transmembrane helix</keyword>
<comment type="subcellular location">
    <subcellularLocation>
        <location evidence="4">Membrane</location>
        <topology evidence="4">Multi-pass membrane protein</topology>
    </subcellularLocation>
</comment>